<protein>
    <submittedName>
        <fullName evidence="1">Phage holin family protein</fullName>
    </submittedName>
</protein>
<dbReference type="RefSeq" id="WP_258074431.1">
    <property type="nucleotide sequence ID" value="NZ_JANSGW010000031.1"/>
</dbReference>
<name>A0AAP3DJE7_BRELA</name>
<comment type="caution">
    <text evidence="1">The sequence shown here is derived from an EMBL/GenBank/DDBJ whole genome shotgun (WGS) entry which is preliminary data.</text>
</comment>
<dbReference type="Proteomes" id="UP001077662">
    <property type="component" value="Unassembled WGS sequence"/>
</dbReference>
<dbReference type="AlphaFoldDB" id="A0AAP3DJE7"/>
<sequence>MLENAGRIGLPVPDVVKRAVEVLKRRG</sequence>
<reference evidence="1" key="1">
    <citation type="submission" date="2022-09" db="EMBL/GenBank/DDBJ databases">
        <title>Genome analysis and characterization of larvicidal activity of Brevibacillus strains.</title>
        <authorList>
            <person name="Patrusheva E.V."/>
            <person name="Izotova A.O."/>
            <person name="Toshchakov S.V."/>
            <person name="Sineoky S.P."/>
        </authorList>
    </citation>
    <scope>NUCLEOTIDE SEQUENCE</scope>
    <source>
        <strain evidence="1">VKPM_B-13247</strain>
    </source>
</reference>
<evidence type="ECO:0000313" key="2">
    <source>
        <dbReference type="Proteomes" id="UP001077662"/>
    </source>
</evidence>
<gene>
    <name evidence="1" type="ORF">O0554_19995</name>
</gene>
<evidence type="ECO:0000313" key="1">
    <source>
        <dbReference type="EMBL" id="MCZ0809158.1"/>
    </source>
</evidence>
<dbReference type="EMBL" id="JAPTNE010000031">
    <property type="protein sequence ID" value="MCZ0809158.1"/>
    <property type="molecule type" value="Genomic_DNA"/>
</dbReference>
<proteinExistence type="predicted"/>
<accession>A0AAP3DJE7</accession>
<dbReference type="GO" id="GO:0016020">
    <property type="term" value="C:membrane"/>
    <property type="evidence" value="ECO:0007669"/>
    <property type="project" value="UniProtKB-SubCell"/>
</dbReference>
<organism evidence="1 2">
    <name type="scientific">Brevibacillus laterosporus</name>
    <name type="common">Bacillus laterosporus</name>
    <dbReference type="NCBI Taxonomy" id="1465"/>
    <lineage>
        <taxon>Bacteria</taxon>
        <taxon>Bacillati</taxon>
        <taxon>Bacillota</taxon>
        <taxon>Bacilli</taxon>
        <taxon>Bacillales</taxon>
        <taxon>Paenibacillaceae</taxon>
        <taxon>Brevibacillus</taxon>
    </lineage>
</organism>